<comment type="similarity">
    <text evidence="3">Belongs to the metallo-dependent hydrolases superfamily. Phosphotriesterase family.</text>
</comment>
<feature type="modified residue" description="N6-carboxylysine" evidence="3">
    <location>
        <position position="146"/>
    </location>
</feature>
<dbReference type="Gene3D" id="3.20.20.140">
    <property type="entry name" value="Metal-dependent hydrolases"/>
    <property type="match status" value="1"/>
</dbReference>
<evidence type="ECO:0008006" key="6">
    <source>
        <dbReference type="Google" id="ProtNLM"/>
    </source>
</evidence>
<dbReference type="EMBL" id="JANQBD010000012">
    <property type="protein sequence ID" value="MCR8633050.1"/>
    <property type="molecule type" value="Genomic_DNA"/>
</dbReference>
<dbReference type="SUPFAM" id="SSF51556">
    <property type="entry name" value="Metallo-dependent hydrolases"/>
    <property type="match status" value="1"/>
</dbReference>
<evidence type="ECO:0000256" key="3">
    <source>
        <dbReference type="PROSITE-ProRule" id="PRU00679"/>
    </source>
</evidence>
<evidence type="ECO:0000313" key="4">
    <source>
        <dbReference type="EMBL" id="MCR8633050.1"/>
    </source>
</evidence>
<dbReference type="Pfam" id="PF02126">
    <property type="entry name" value="PTE"/>
    <property type="match status" value="1"/>
</dbReference>
<name>A0ABT1YJZ9_9BACL</name>
<proteinExistence type="inferred from homology"/>
<dbReference type="PANTHER" id="PTHR10819:SF3">
    <property type="entry name" value="PHOSPHOTRIESTERASE-RELATED PROTEIN"/>
    <property type="match status" value="1"/>
</dbReference>
<evidence type="ECO:0000313" key="5">
    <source>
        <dbReference type="Proteomes" id="UP001300012"/>
    </source>
</evidence>
<dbReference type="PANTHER" id="PTHR10819">
    <property type="entry name" value="PHOSPHOTRIESTERASE-RELATED"/>
    <property type="match status" value="1"/>
</dbReference>
<accession>A0ABT1YJZ9</accession>
<gene>
    <name evidence="4" type="ORF">NV381_17760</name>
</gene>
<organism evidence="4 5">
    <name type="scientific">Paenibacillus radicis</name>
    <name type="common">ex Xue et al. 2023</name>
    <dbReference type="NCBI Taxonomy" id="2972489"/>
    <lineage>
        <taxon>Bacteria</taxon>
        <taxon>Bacillati</taxon>
        <taxon>Bacillota</taxon>
        <taxon>Bacilli</taxon>
        <taxon>Bacillales</taxon>
        <taxon>Paenibacillaceae</taxon>
        <taxon>Paenibacillus</taxon>
    </lineage>
</organism>
<dbReference type="InterPro" id="IPR001559">
    <property type="entry name" value="Phosphotriesterase"/>
</dbReference>
<dbReference type="PIRSF" id="PIRSF016839">
    <property type="entry name" value="PhP"/>
    <property type="match status" value="1"/>
</dbReference>
<dbReference type="Proteomes" id="UP001300012">
    <property type="component" value="Unassembled WGS sequence"/>
</dbReference>
<reference evidence="4 5" key="1">
    <citation type="submission" date="2022-08" db="EMBL/GenBank/DDBJ databases">
        <title>Paenibacillus endoradicis sp. nov., Paenibacillus radicibacter sp. nov and Paenibacillus pararadicis sp. nov., three cold-adapted plant growth-promoting bacteria isolated from root of Larix gmelinii in Great Khingan.</title>
        <authorList>
            <person name="Xue H."/>
        </authorList>
    </citation>
    <scope>NUCLEOTIDE SEQUENCE [LARGE SCALE GENOMIC DNA]</scope>
    <source>
        <strain evidence="4 5">N5-1-1-5</strain>
    </source>
</reference>
<keyword evidence="5" id="KW-1185">Reference proteome</keyword>
<evidence type="ECO:0000256" key="2">
    <source>
        <dbReference type="ARBA" id="ARBA00022801"/>
    </source>
</evidence>
<evidence type="ECO:0000256" key="1">
    <source>
        <dbReference type="ARBA" id="ARBA00022723"/>
    </source>
</evidence>
<comment type="caution">
    <text evidence="4">The sequence shown here is derived from an EMBL/GenBank/DDBJ whole genome shotgun (WGS) entry which is preliminary data.</text>
</comment>
<dbReference type="RefSeq" id="WP_258214624.1">
    <property type="nucleotide sequence ID" value="NZ_JANQBD010000012.1"/>
</dbReference>
<sequence length="319" mass="36011">MAIQTVLGSIDKKMLGFCHSHEHLFVANGKPAQINAALRIDDLDKTMEELLLFRQIGGNSIVDAQPLGCGRMEMNLIEASLRCHIHIIAATGFHKLAFYAEDHWIYRYDEAALADVFIHELTHGMFVHSDRQDPRDSVRSKAGIIKTAIDEERMADPEKKWFRATARAALETGTPLLCHTESGEQAVALVDFYREQGIPARQIIICHLDRTLDQMETHKQLAKQGVYLEYDTIGRYKYHSDEQEAELIKDMVDSGFEDLLLLGLDTTRARLKSYGGDIGLDHISRRFLPLLKQYGVAESAVAKMMINNPAVAFENKLSK</sequence>
<dbReference type="PROSITE" id="PS51347">
    <property type="entry name" value="PHOSPHOTRIESTERASE_2"/>
    <property type="match status" value="1"/>
</dbReference>
<keyword evidence="2" id="KW-0378">Hydrolase</keyword>
<protein>
    <recommendedName>
        <fullName evidence="6">Phosphotriesterase-related protein</fullName>
    </recommendedName>
</protein>
<keyword evidence="1" id="KW-0479">Metal-binding</keyword>
<dbReference type="InterPro" id="IPR032466">
    <property type="entry name" value="Metal_Hydrolase"/>
</dbReference>